<name>A0AAN6G314_9BASI</name>
<feature type="compositionally biased region" description="Low complexity" evidence="1">
    <location>
        <begin position="140"/>
        <end position="153"/>
    </location>
</feature>
<feature type="region of interest" description="Disordered" evidence="1">
    <location>
        <begin position="365"/>
        <end position="445"/>
    </location>
</feature>
<dbReference type="SUPFAM" id="SSF50044">
    <property type="entry name" value="SH3-domain"/>
    <property type="match status" value="1"/>
</dbReference>
<proteinExistence type="predicted"/>
<feature type="compositionally biased region" description="Acidic residues" evidence="1">
    <location>
        <begin position="413"/>
        <end position="423"/>
    </location>
</feature>
<evidence type="ECO:0000256" key="1">
    <source>
        <dbReference type="SAM" id="MobiDB-lite"/>
    </source>
</evidence>
<dbReference type="Proteomes" id="UP001176521">
    <property type="component" value="Unassembled WGS sequence"/>
</dbReference>
<feature type="compositionally biased region" description="Basic residues" evidence="1">
    <location>
        <begin position="154"/>
        <end position="164"/>
    </location>
</feature>
<keyword evidence="3" id="KW-1185">Reference proteome</keyword>
<feature type="compositionally biased region" description="Basic residues" evidence="1">
    <location>
        <begin position="113"/>
        <end position="125"/>
    </location>
</feature>
<sequence length="445" mass="47378">MYKRSSLLATRTHAQPRGAPPLPWSIGEPYRDPWLGDLWPVAMELGDGATVGEVSAALSKQTAARSAFSIIVDKHGSRGRRRRRRVLGLELHLCAQWGRQAEQRHSALASERNRKKSTRTSRRSSKTMALSPLLRPNDVARLSAGSSGSAGPAAHRRSNGRRRSSAGGSASSHRASFLLDPATAAALRYEDDDNFSLPRGLFDLSASASATSPSSPTPSSISLGSTLRLSARESRGPVQLQPAPRRERELESARAPMPPSAARLASKYTVPRSSTHGDLAAGHPSRRDDGEEGSALGMTGSTQGRRPVHLYPAPGHPSPPTCGGSLRTPPDPACRGSSSPSDESDAFAGHAVTKDLTFAKGETIRLLSTAPKRTNEQQDDDDDDDDDDWLVGESLDGKRRGTFPGGFVAYEGPVEDGPQDEPEAAAPESEQAQEQEPPTDAPASA</sequence>
<protein>
    <submittedName>
        <fullName evidence="2">Assembly of actin patch protein</fullName>
    </submittedName>
</protein>
<evidence type="ECO:0000313" key="3">
    <source>
        <dbReference type="Proteomes" id="UP001176521"/>
    </source>
</evidence>
<feature type="non-terminal residue" evidence="2">
    <location>
        <position position="445"/>
    </location>
</feature>
<feature type="region of interest" description="Disordered" evidence="1">
    <location>
        <begin position="228"/>
        <end position="348"/>
    </location>
</feature>
<dbReference type="AlphaFoldDB" id="A0AAN6G314"/>
<feature type="compositionally biased region" description="Low complexity" evidence="1">
    <location>
        <begin position="165"/>
        <end position="174"/>
    </location>
</feature>
<accession>A0AAN6G314</accession>
<dbReference type="EMBL" id="JAPDMQ010001411">
    <property type="protein sequence ID" value="KAK0518132.1"/>
    <property type="molecule type" value="Genomic_DNA"/>
</dbReference>
<reference evidence="2" key="1">
    <citation type="journal article" date="2023" name="PhytoFront">
        <title>Draft Genome Resources of Seven Strains of Tilletia horrida, Causal Agent of Kernel Smut of Rice.</title>
        <authorList>
            <person name="Khanal S."/>
            <person name="Antony Babu S."/>
            <person name="Zhou X.G."/>
        </authorList>
    </citation>
    <scope>NUCLEOTIDE SEQUENCE</scope>
    <source>
        <strain evidence="2">TX3</strain>
    </source>
</reference>
<evidence type="ECO:0000313" key="2">
    <source>
        <dbReference type="EMBL" id="KAK0518132.1"/>
    </source>
</evidence>
<feature type="compositionally biased region" description="Low complexity" evidence="1">
    <location>
        <begin position="424"/>
        <end position="438"/>
    </location>
</feature>
<organism evidence="2 3">
    <name type="scientific">Tilletia horrida</name>
    <dbReference type="NCBI Taxonomy" id="155126"/>
    <lineage>
        <taxon>Eukaryota</taxon>
        <taxon>Fungi</taxon>
        <taxon>Dikarya</taxon>
        <taxon>Basidiomycota</taxon>
        <taxon>Ustilaginomycotina</taxon>
        <taxon>Exobasidiomycetes</taxon>
        <taxon>Tilletiales</taxon>
        <taxon>Tilletiaceae</taxon>
        <taxon>Tilletia</taxon>
    </lineage>
</organism>
<dbReference type="InterPro" id="IPR036028">
    <property type="entry name" value="SH3-like_dom_sf"/>
</dbReference>
<comment type="caution">
    <text evidence="2">The sequence shown here is derived from an EMBL/GenBank/DDBJ whole genome shotgun (WGS) entry which is preliminary data.</text>
</comment>
<dbReference type="Gene3D" id="2.30.30.40">
    <property type="entry name" value="SH3 Domains"/>
    <property type="match status" value="1"/>
</dbReference>
<feature type="region of interest" description="Disordered" evidence="1">
    <location>
        <begin position="102"/>
        <end position="174"/>
    </location>
</feature>
<gene>
    <name evidence="2" type="primary">BBC1_3</name>
    <name evidence="2" type="ORF">OC842_007887</name>
</gene>
<feature type="compositionally biased region" description="Acidic residues" evidence="1">
    <location>
        <begin position="377"/>
        <end position="390"/>
    </location>
</feature>
<feature type="region of interest" description="Disordered" evidence="1">
    <location>
        <begin position="1"/>
        <end position="20"/>
    </location>
</feature>